<evidence type="ECO:0000313" key="13">
    <source>
        <dbReference type="EMBL" id="ESL08876.1"/>
    </source>
</evidence>
<dbReference type="AlphaFoldDB" id="A0A061J401"/>
<dbReference type="EMBL" id="AUPL01003413">
    <property type="protein sequence ID" value="ESL08876.1"/>
    <property type="molecule type" value="Genomic_DNA"/>
</dbReference>
<evidence type="ECO:0000256" key="3">
    <source>
        <dbReference type="ARBA" id="ARBA00011245"/>
    </source>
</evidence>
<comment type="catalytic activity">
    <reaction evidence="11">
        <text>[protein]-L-isoaspartate + S-adenosyl-L-methionine = [protein]-L-isoaspartate alpha-methyl ester + S-adenosyl-L-homocysteine</text>
        <dbReference type="Rhea" id="RHEA:12705"/>
        <dbReference type="Rhea" id="RHEA-COMP:12143"/>
        <dbReference type="Rhea" id="RHEA-COMP:12144"/>
        <dbReference type="ChEBI" id="CHEBI:57856"/>
        <dbReference type="ChEBI" id="CHEBI:59789"/>
        <dbReference type="ChEBI" id="CHEBI:90596"/>
        <dbReference type="ChEBI" id="CHEBI:90598"/>
        <dbReference type="EC" id="2.1.1.77"/>
    </reaction>
    <physiologicalReaction direction="left-to-right" evidence="11">
        <dbReference type="Rhea" id="RHEA:12706"/>
    </physiologicalReaction>
</comment>
<dbReference type="GO" id="GO:0004719">
    <property type="term" value="F:protein-L-isoaspartate (D-aspartate) O-methyltransferase activity"/>
    <property type="evidence" value="ECO:0007669"/>
    <property type="project" value="UniProtKB-EC"/>
</dbReference>
<evidence type="ECO:0000313" key="14">
    <source>
        <dbReference type="Proteomes" id="UP000031737"/>
    </source>
</evidence>
<evidence type="ECO:0000256" key="7">
    <source>
        <dbReference type="ARBA" id="ARBA00022679"/>
    </source>
</evidence>
<keyword evidence="5" id="KW-0963">Cytoplasm</keyword>
<organism evidence="13 14">
    <name type="scientific">Trypanosoma rangeli SC58</name>
    <dbReference type="NCBI Taxonomy" id="429131"/>
    <lineage>
        <taxon>Eukaryota</taxon>
        <taxon>Discoba</taxon>
        <taxon>Euglenozoa</taxon>
        <taxon>Kinetoplastea</taxon>
        <taxon>Metakinetoplastina</taxon>
        <taxon>Trypanosomatida</taxon>
        <taxon>Trypanosomatidae</taxon>
        <taxon>Trypanosoma</taxon>
        <taxon>Herpetosoma</taxon>
    </lineage>
</organism>
<evidence type="ECO:0000256" key="9">
    <source>
        <dbReference type="ARBA" id="ARBA00031323"/>
    </source>
</evidence>
<dbReference type="Gene3D" id="3.40.50.150">
    <property type="entry name" value="Vaccinia Virus protein VP39"/>
    <property type="match status" value="1"/>
</dbReference>
<dbReference type="CDD" id="cd02440">
    <property type="entry name" value="AdoMet_MTases"/>
    <property type="match status" value="1"/>
</dbReference>
<comment type="similarity">
    <text evidence="2">Belongs to the methyltransferase superfamily. L-isoaspartyl/D-aspartyl protein methyltransferase family.</text>
</comment>
<dbReference type="FunFam" id="3.40.50.150:FF:000235">
    <property type="entry name" value="Protein-L-isoaspartate O-methyltransferase"/>
    <property type="match status" value="1"/>
</dbReference>
<evidence type="ECO:0000256" key="11">
    <source>
        <dbReference type="ARBA" id="ARBA00035815"/>
    </source>
</evidence>
<dbReference type="Proteomes" id="UP000031737">
    <property type="component" value="Unassembled WGS sequence"/>
</dbReference>
<dbReference type="EC" id="2.1.1.77" evidence="4"/>
<dbReference type="InterPro" id="IPR029063">
    <property type="entry name" value="SAM-dependent_MTases_sf"/>
</dbReference>
<dbReference type="InterPro" id="IPR000682">
    <property type="entry name" value="PCMT"/>
</dbReference>
<keyword evidence="6 13" id="KW-0489">Methyltransferase</keyword>
<dbReference type="NCBIfam" id="TIGR00080">
    <property type="entry name" value="pimt"/>
    <property type="match status" value="1"/>
</dbReference>
<comment type="caution">
    <text evidence="13">The sequence shown here is derived from an EMBL/GenBank/DDBJ whole genome shotgun (WGS) entry which is preliminary data.</text>
</comment>
<comment type="subcellular location">
    <subcellularLocation>
        <location evidence="1">Cytoplasm</location>
        <location evidence="1">Cytosol</location>
    </subcellularLocation>
</comment>
<sequence length="239" mass="25722">MAWTCSALSNASMVQNLEKAGLLSTPAIIRSLQCVDRGWFVPDNFQTSAYRDQPLPLGQGATISAPHMHAIMLELLAPFLLPTARGSSKTVLDIGSGSGYLTAVLADICGEGSRVVGVEHVQELQQRSSRVVQQHFPSWVSEGRITFIKGDGRDISKLFPSSPAMFDVIHVGAAAASVPNGYLESLKPGGCLVIPVGREDEVQTLRLYTKDGSGAIKTKTHGQVSFVPLTSLNHQQQRR</sequence>
<dbReference type="VEuPathDB" id="TriTrypDB:TRSC58_03413"/>
<dbReference type="PANTHER" id="PTHR11579">
    <property type="entry name" value="PROTEIN-L-ISOASPARTATE O-METHYLTRANSFERASE"/>
    <property type="match status" value="1"/>
</dbReference>
<dbReference type="PANTHER" id="PTHR11579:SF0">
    <property type="entry name" value="PROTEIN-L-ISOASPARTATE(D-ASPARTATE) O-METHYLTRANSFERASE"/>
    <property type="match status" value="1"/>
</dbReference>
<evidence type="ECO:0000256" key="1">
    <source>
        <dbReference type="ARBA" id="ARBA00004514"/>
    </source>
</evidence>
<dbReference type="SUPFAM" id="SSF53335">
    <property type="entry name" value="S-adenosyl-L-methionine-dependent methyltransferases"/>
    <property type="match status" value="1"/>
</dbReference>
<comment type="function">
    <text evidence="12">Initiates the repair of damaged proteins by catalyzing methyl esterification of L-isoaspartyl and D-aspartyl residues produced by spontaneous isomerization and racemization of L-aspartyl and L-asparaginyl residues in aging peptides and proteins.</text>
</comment>
<dbReference type="GO" id="GO:0005829">
    <property type="term" value="C:cytosol"/>
    <property type="evidence" value="ECO:0007669"/>
    <property type="project" value="UniProtKB-SubCell"/>
</dbReference>
<evidence type="ECO:0000256" key="12">
    <source>
        <dbReference type="ARBA" id="ARBA00054057"/>
    </source>
</evidence>
<dbReference type="OrthoDB" id="73890at2759"/>
<evidence type="ECO:0000256" key="10">
    <source>
        <dbReference type="ARBA" id="ARBA00031350"/>
    </source>
</evidence>
<name>A0A061J401_TRYRA</name>
<protein>
    <recommendedName>
        <fullName evidence="4">protein-L-isoaspartate(D-aspartate) O-methyltransferase</fullName>
        <ecNumber evidence="4">2.1.1.77</ecNumber>
    </recommendedName>
    <alternativeName>
        <fullName evidence="10">L-isoaspartyl protein carboxyl methyltransferase</fullName>
    </alternativeName>
    <alternativeName>
        <fullName evidence="9">Protein-beta-aspartate methyltransferase</fullName>
    </alternativeName>
</protein>
<accession>A0A061J401</accession>
<keyword evidence="8" id="KW-0949">S-adenosyl-L-methionine</keyword>
<evidence type="ECO:0000256" key="4">
    <source>
        <dbReference type="ARBA" id="ARBA00011890"/>
    </source>
</evidence>
<evidence type="ECO:0000256" key="6">
    <source>
        <dbReference type="ARBA" id="ARBA00022603"/>
    </source>
</evidence>
<dbReference type="GO" id="GO:0032259">
    <property type="term" value="P:methylation"/>
    <property type="evidence" value="ECO:0007669"/>
    <property type="project" value="UniProtKB-KW"/>
</dbReference>
<comment type="subunit">
    <text evidence="3">Monomer.</text>
</comment>
<reference evidence="13 14" key="1">
    <citation type="submission" date="2013-07" db="EMBL/GenBank/DDBJ databases">
        <authorList>
            <person name="Stoco P.H."/>
            <person name="Wagner G."/>
            <person name="Gerber A."/>
            <person name="Zaha A."/>
            <person name="Thompson C."/>
            <person name="Bartholomeu D.C."/>
            <person name="Luckemeyer D.D."/>
            <person name="Bahia D."/>
            <person name="Loreto E."/>
            <person name="Prestes E.B."/>
            <person name="Lima F.M."/>
            <person name="Rodrigues-Luiz G."/>
            <person name="Vallejo G.A."/>
            <person name="Filho J.F."/>
            <person name="Monteiro K.M."/>
            <person name="Tyler K.M."/>
            <person name="de Almeida L.G."/>
            <person name="Ortiz M.F."/>
            <person name="Siervo M.A."/>
            <person name="de Moraes M.H."/>
            <person name="Cunha O.L."/>
            <person name="Mendonca-Neto R."/>
            <person name="Silva R."/>
            <person name="Teixeira S.M."/>
            <person name="Murta S.M."/>
            <person name="Sincero T.C."/>
            <person name="Mendes T.A."/>
            <person name="Urmenyi T.P."/>
            <person name="Silva V.G."/>
            <person name="da Rocha W.D."/>
            <person name="Andersson B."/>
            <person name="Romanha A.J."/>
            <person name="Steindel M."/>
            <person name="de Vasconcelos A.T."/>
            <person name="Grisard E.C."/>
        </authorList>
    </citation>
    <scope>NUCLEOTIDE SEQUENCE [LARGE SCALE GENOMIC DNA]</scope>
    <source>
        <strain evidence="13 14">SC58</strain>
    </source>
</reference>
<dbReference type="GO" id="GO:0006950">
    <property type="term" value="P:response to stress"/>
    <property type="evidence" value="ECO:0007669"/>
    <property type="project" value="UniProtKB-ARBA"/>
</dbReference>
<evidence type="ECO:0000256" key="8">
    <source>
        <dbReference type="ARBA" id="ARBA00022691"/>
    </source>
</evidence>
<keyword evidence="14" id="KW-1185">Reference proteome</keyword>
<dbReference type="Pfam" id="PF01135">
    <property type="entry name" value="PCMT"/>
    <property type="match status" value="1"/>
</dbReference>
<gene>
    <name evidence="13" type="ORF">TRSC58_03413</name>
</gene>
<proteinExistence type="inferred from homology"/>
<keyword evidence="7 13" id="KW-0808">Transferase</keyword>
<evidence type="ECO:0000256" key="5">
    <source>
        <dbReference type="ARBA" id="ARBA00022490"/>
    </source>
</evidence>
<evidence type="ECO:0000256" key="2">
    <source>
        <dbReference type="ARBA" id="ARBA00005369"/>
    </source>
</evidence>